<dbReference type="Gene3D" id="3.40.50.1010">
    <property type="entry name" value="5'-nuclease"/>
    <property type="match status" value="1"/>
</dbReference>
<gene>
    <name evidence="2" type="ORF">ETSY1_30345</name>
</gene>
<protein>
    <recommendedName>
        <fullName evidence="1">PIN domain-containing protein</fullName>
    </recommendedName>
</protein>
<dbReference type="Pfam" id="PF01850">
    <property type="entry name" value="PIN"/>
    <property type="match status" value="1"/>
</dbReference>
<dbReference type="InterPro" id="IPR029060">
    <property type="entry name" value="PIN-like_dom_sf"/>
</dbReference>
<name>W4LC57_ENTF1</name>
<evidence type="ECO:0000259" key="1">
    <source>
        <dbReference type="Pfam" id="PF01850"/>
    </source>
</evidence>
<evidence type="ECO:0000313" key="2">
    <source>
        <dbReference type="EMBL" id="ETW95509.1"/>
    </source>
</evidence>
<dbReference type="AlphaFoldDB" id="W4LC57"/>
<dbReference type="HOGENOM" id="CLU_129890_0_1_7"/>
<feature type="domain" description="PIN" evidence="1">
    <location>
        <begin position="6"/>
        <end position="125"/>
    </location>
</feature>
<dbReference type="PANTHER" id="PTHR36173">
    <property type="entry name" value="RIBONUCLEASE VAPC16-RELATED"/>
    <property type="match status" value="1"/>
</dbReference>
<dbReference type="EMBL" id="AZHW01000908">
    <property type="protein sequence ID" value="ETW95509.1"/>
    <property type="molecule type" value="Genomic_DNA"/>
</dbReference>
<sequence>MRRDRYLFDTHALIFWSNKLSVSAEFITFFDEQDRQGTLFVSSISFWEIAFLVQKKRLDLTDVHAWKNELFHHTNLHLIDPSASDMIDSTMLPPHHQDPFDRLLITQANRNGLILVTRDLEIQKYEVARIWL</sequence>
<dbReference type="CDD" id="cd09872">
    <property type="entry name" value="PIN_Sll0205-like"/>
    <property type="match status" value="1"/>
</dbReference>
<comment type="caution">
    <text evidence="2">The sequence shown here is derived from an EMBL/GenBank/DDBJ whole genome shotgun (WGS) entry which is preliminary data.</text>
</comment>
<evidence type="ECO:0000313" key="3">
    <source>
        <dbReference type="Proteomes" id="UP000019141"/>
    </source>
</evidence>
<dbReference type="SUPFAM" id="SSF88723">
    <property type="entry name" value="PIN domain-like"/>
    <property type="match status" value="1"/>
</dbReference>
<dbReference type="InterPro" id="IPR041705">
    <property type="entry name" value="PIN_Sll0205"/>
</dbReference>
<reference evidence="2 3" key="1">
    <citation type="journal article" date="2014" name="Nature">
        <title>An environmental bacterial taxon with a large and distinct metabolic repertoire.</title>
        <authorList>
            <person name="Wilson M.C."/>
            <person name="Mori T."/>
            <person name="Ruckert C."/>
            <person name="Uria A.R."/>
            <person name="Helf M.J."/>
            <person name="Takada K."/>
            <person name="Gernert C."/>
            <person name="Steffens U.A."/>
            <person name="Heycke N."/>
            <person name="Schmitt S."/>
            <person name="Rinke C."/>
            <person name="Helfrich E.J."/>
            <person name="Brachmann A.O."/>
            <person name="Gurgui C."/>
            <person name="Wakimoto T."/>
            <person name="Kracht M."/>
            <person name="Crusemann M."/>
            <person name="Hentschel U."/>
            <person name="Abe I."/>
            <person name="Matsunaga S."/>
            <person name="Kalinowski J."/>
            <person name="Takeyama H."/>
            <person name="Piel J."/>
        </authorList>
    </citation>
    <scope>NUCLEOTIDE SEQUENCE [LARGE SCALE GENOMIC DNA]</scope>
    <source>
        <strain evidence="3">TSY1</strain>
    </source>
</reference>
<dbReference type="InterPro" id="IPR052919">
    <property type="entry name" value="TA_system_RNase"/>
</dbReference>
<keyword evidence="3" id="KW-1185">Reference proteome</keyword>
<dbReference type="Proteomes" id="UP000019141">
    <property type="component" value="Unassembled WGS sequence"/>
</dbReference>
<accession>W4LC57</accession>
<dbReference type="InterPro" id="IPR002716">
    <property type="entry name" value="PIN_dom"/>
</dbReference>
<organism evidence="2 3">
    <name type="scientific">Entotheonella factor</name>
    <dbReference type="NCBI Taxonomy" id="1429438"/>
    <lineage>
        <taxon>Bacteria</taxon>
        <taxon>Pseudomonadati</taxon>
        <taxon>Nitrospinota/Tectimicrobiota group</taxon>
        <taxon>Candidatus Tectimicrobiota</taxon>
        <taxon>Candidatus Entotheonellia</taxon>
        <taxon>Candidatus Entotheonellales</taxon>
        <taxon>Candidatus Entotheonellaceae</taxon>
        <taxon>Candidatus Entotheonella</taxon>
    </lineage>
</organism>
<proteinExistence type="predicted"/>
<dbReference type="PANTHER" id="PTHR36173:SF1">
    <property type="entry name" value="RIBONUCLEASE VAPC22"/>
    <property type="match status" value="1"/>
</dbReference>